<evidence type="ECO:0000256" key="3">
    <source>
        <dbReference type="PIRSR" id="PIRSR623088-1"/>
    </source>
</evidence>
<feature type="region of interest" description="Disordered" evidence="8">
    <location>
        <begin position="54"/>
        <end position="156"/>
    </location>
</feature>
<proteinExistence type="inferred from homology"/>
<keyword evidence="5" id="KW-0597">Phosphoprotein</keyword>
<dbReference type="InterPro" id="IPR023088">
    <property type="entry name" value="PDEase"/>
</dbReference>
<feature type="binding site" evidence="4">
    <location>
        <position position="537"/>
    </location>
    <ligand>
        <name>Zn(2+)</name>
        <dbReference type="ChEBI" id="CHEBI:29105"/>
        <label>2</label>
    </ligand>
</feature>
<dbReference type="InterPro" id="IPR011006">
    <property type="entry name" value="CheY-like_superfamily"/>
</dbReference>
<dbReference type="RefSeq" id="XP_020435988.1">
    <property type="nucleotide sequence ID" value="XM_020573916.1"/>
</dbReference>
<dbReference type="CDD" id="cd00156">
    <property type="entry name" value="REC"/>
    <property type="match status" value="1"/>
</dbReference>
<feature type="active site" description="Proton donor" evidence="3">
    <location>
        <position position="496"/>
    </location>
</feature>
<feature type="binding site" evidence="4">
    <location>
        <position position="500"/>
    </location>
    <ligand>
        <name>Zn(2+)</name>
        <dbReference type="ChEBI" id="CHEBI:29105"/>
        <label>1</label>
    </ligand>
</feature>
<dbReference type="STRING" id="670386.D3B3H3"/>
<dbReference type="InParanoid" id="D3B3H3"/>
<feature type="compositionally biased region" description="Low complexity" evidence="8">
    <location>
        <begin position="639"/>
        <end position="654"/>
    </location>
</feature>
<feature type="compositionally biased region" description="Polar residues" evidence="8">
    <location>
        <begin position="79"/>
        <end position="90"/>
    </location>
</feature>
<evidence type="ECO:0000256" key="1">
    <source>
        <dbReference type="ARBA" id="ARBA00022723"/>
    </source>
</evidence>
<keyword evidence="7" id="KW-0175">Coiled coil</keyword>
<evidence type="ECO:0000259" key="9">
    <source>
        <dbReference type="PROSITE" id="PS50110"/>
    </source>
</evidence>
<feature type="modified residue" description="4-aspartylphosphate" evidence="5">
    <location>
        <position position="220"/>
    </location>
</feature>
<dbReference type="EMBL" id="ADBJ01000010">
    <property type="protein sequence ID" value="EFA83871.1"/>
    <property type="molecule type" value="Genomic_DNA"/>
</dbReference>
<gene>
    <name evidence="11" type="primary">regA</name>
    <name evidence="11" type="ORF">PPL_02941</name>
</gene>
<dbReference type="OMA" id="MAHITRE"/>
<feature type="region of interest" description="Disordered" evidence="8">
    <location>
        <begin position="1"/>
        <end position="31"/>
    </location>
</feature>
<feature type="binding site" evidence="4">
    <location>
        <position position="537"/>
    </location>
    <ligand>
        <name>Zn(2+)</name>
        <dbReference type="ChEBI" id="CHEBI:29105"/>
        <label>1</label>
    </ligand>
</feature>
<dbReference type="PROSITE" id="PS50110">
    <property type="entry name" value="RESPONSE_REGULATORY"/>
    <property type="match status" value="1"/>
</dbReference>
<name>D3B3H3_HETP5</name>
<comment type="caution">
    <text evidence="11">The sequence shown here is derived from an EMBL/GenBank/DDBJ whole genome shotgun (WGS) entry which is preliminary data.</text>
</comment>
<dbReference type="AlphaFoldDB" id="D3B3H3"/>
<evidence type="ECO:0000313" key="11">
    <source>
        <dbReference type="EMBL" id="EFA83871.1"/>
    </source>
</evidence>
<dbReference type="SMART" id="SM00448">
    <property type="entry name" value="REC"/>
    <property type="match status" value="1"/>
</dbReference>
<comment type="similarity">
    <text evidence="6">Belongs to the cyclic nucleotide phosphodiesterase family.</text>
</comment>
<dbReference type="CDD" id="cd00077">
    <property type="entry name" value="HDc"/>
    <property type="match status" value="1"/>
</dbReference>
<evidence type="ECO:0000256" key="8">
    <source>
        <dbReference type="SAM" id="MobiDB-lite"/>
    </source>
</evidence>
<dbReference type="PANTHER" id="PTHR11347">
    <property type="entry name" value="CYCLIC NUCLEOTIDE PHOSPHODIESTERASE"/>
    <property type="match status" value="1"/>
</dbReference>
<dbReference type="GO" id="GO:0004114">
    <property type="term" value="F:3',5'-cyclic-nucleotide phosphodiesterase activity"/>
    <property type="evidence" value="ECO:0007669"/>
    <property type="project" value="InterPro"/>
</dbReference>
<feature type="coiled-coil region" evidence="7">
    <location>
        <begin position="304"/>
        <end position="338"/>
    </location>
</feature>
<evidence type="ECO:0000256" key="4">
    <source>
        <dbReference type="PIRSR" id="PIRSR623088-3"/>
    </source>
</evidence>
<feature type="domain" description="Response regulatory" evidence="9">
    <location>
        <begin position="169"/>
        <end position="288"/>
    </location>
</feature>
<evidence type="ECO:0000256" key="7">
    <source>
        <dbReference type="SAM" id="Coils"/>
    </source>
</evidence>
<feature type="binding site" evidence="4">
    <location>
        <position position="536"/>
    </location>
    <ligand>
        <name>Zn(2+)</name>
        <dbReference type="ChEBI" id="CHEBI:29105"/>
        <label>1</label>
    </ligand>
</feature>
<evidence type="ECO:0000256" key="6">
    <source>
        <dbReference type="RuleBase" id="RU363067"/>
    </source>
</evidence>
<dbReference type="InterPro" id="IPR036971">
    <property type="entry name" value="PDEase_catalytic_dom_sf"/>
</dbReference>
<keyword evidence="2 6" id="KW-0378">Hydrolase</keyword>
<comment type="cofactor">
    <cofactor evidence="6">
        <name>a divalent metal cation</name>
        <dbReference type="ChEBI" id="CHEBI:60240"/>
    </cofactor>
    <text evidence="6">Binds 2 divalent metal cations per subunit. Site 1 may preferentially bind zinc ions, while site 2 has a preference for magnesium and/or manganese ions.</text>
</comment>
<evidence type="ECO:0000256" key="5">
    <source>
        <dbReference type="PROSITE-ProRule" id="PRU00169"/>
    </source>
</evidence>
<dbReference type="InterPro" id="IPR001789">
    <property type="entry name" value="Sig_transdc_resp-reg_receiver"/>
</dbReference>
<dbReference type="InterPro" id="IPR002073">
    <property type="entry name" value="PDEase_catalytic_dom"/>
</dbReference>
<feature type="compositionally biased region" description="Polar residues" evidence="8">
    <location>
        <begin position="629"/>
        <end position="638"/>
    </location>
</feature>
<dbReference type="Proteomes" id="UP000001396">
    <property type="component" value="Unassembled WGS sequence"/>
</dbReference>
<evidence type="ECO:0000259" key="10">
    <source>
        <dbReference type="PROSITE" id="PS51845"/>
    </source>
</evidence>
<protein>
    <recommendedName>
        <fullName evidence="6">Phosphodiesterase</fullName>
        <ecNumber evidence="6">3.1.4.-</ecNumber>
    </recommendedName>
</protein>
<dbReference type="FunCoup" id="D3B3H3">
    <property type="interactions" value="43"/>
</dbReference>
<feature type="compositionally biased region" description="Polar residues" evidence="8">
    <location>
        <begin position="7"/>
        <end position="28"/>
    </location>
</feature>
<dbReference type="Pfam" id="PF00072">
    <property type="entry name" value="Response_reg"/>
    <property type="match status" value="1"/>
</dbReference>
<dbReference type="EC" id="3.1.4.-" evidence="6"/>
<feature type="compositionally biased region" description="Basic and acidic residues" evidence="8">
    <location>
        <begin position="616"/>
        <end position="628"/>
    </location>
</feature>
<dbReference type="Gene3D" id="1.10.1300.10">
    <property type="entry name" value="3'5'-cyclic nucleotide phosphodiesterase, catalytic domain"/>
    <property type="match status" value="1"/>
</dbReference>
<dbReference type="GeneID" id="31358464"/>
<evidence type="ECO:0000313" key="12">
    <source>
        <dbReference type="Proteomes" id="UP000001396"/>
    </source>
</evidence>
<feature type="domain" description="PDEase" evidence="10">
    <location>
        <begin position="419"/>
        <end position="665"/>
    </location>
</feature>
<organism evidence="11 12">
    <name type="scientific">Heterostelium pallidum (strain ATCC 26659 / Pp 5 / PN500)</name>
    <name type="common">Cellular slime mold</name>
    <name type="synonym">Polysphondylium pallidum</name>
    <dbReference type="NCBI Taxonomy" id="670386"/>
    <lineage>
        <taxon>Eukaryota</taxon>
        <taxon>Amoebozoa</taxon>
        <taxon>Evosea</taxon>
        <taxon>Eumycetozoa</taxon>
        <taxon>Dictyostelia</taxon>
        <taxon>Acytosteliales</taxon>
        <taxon>Acytosteliaceae</taxon>
        <taxon>Heterostelium</taxon>
    </lineage>
</organism>
<dbReference type="GO" id="GO:0000160">
    <property type="term" value="P:phosphorelay signal transduction system"/>
    <property type="evidence" value="ECO:0007669"/>
    <property type="project" value="InterPro"/>
</dbReference>
<dbReference type="Pfam" id="PF00233">
    <property type="entry name" value="PDEase_I"/>
    <property type="match status" value="1"/>
</dbReference>
<keyword evidence="1 4" id="KW-0479">Metal-binding</keyword>
<keyword evidence="12" id="KW-1185">Reference proteome</keyword>
<dbReference type="PRINTS" id="PR00387">
    <property type="entry name" value="PDIESTERASE1"/>
</dbReference>
<dbReference type="InterPro" id="IPR003607">
    <property type="entry name" value="HD/PDEase_dom"/>
</dbReference>
<sequence length="665" mass="74946">MKDDSTAETNSGGSSRSHLTGASDQKNSGDCMVDDCVVIDDLRDKQCQCHLGKLGDNQKSQQQPNGRAHSVPSLPLNYPDSSDPQQHQQASPKSPSSSSSSTTTKSSISNSISNSNSNSDSNNKNLNNNNNNNNNNNGNNNGNNNSKDNGNGLVISDQLPAEYSPSKVHILVVDDDIVQRSLLNNMLKKFNFNVTLVTNGEEAWDTLLNGKVMYDLVLTDVMMPMVTGFDLLQRINEHIEIKHIPVILMSGTAVDYKYANDTIKIGGQDFLTKPIAKELLKKKIDTVLTSIWQKKKEAEYKSFLARERENRSILAKQMEAKEHEIEELTRKISEMASISREAMESPLVSVTRTIEELMQQTNWTDHENDIKYKLTMILKELGSSNIYRPSFEKLIKNESVDPVTKSFLVTEFSSVTGARRNSIPTFPQTVSSKDTKEGIKGWNFDVFRYSEDDLMPMLVDMFENFQLLETFKIPIEKLQRFIMAVHSLYRKSNRYHNFLHAFDVTQTCYTFLTTFKAAQYLTHLDILSLLIAAMCHDLNHPGFNNTFQVNAQTDLTLQYNDNSVLENHHATLTFKILKNSDCNILEGLNEDQYKELRRSVIQLILATDMAFHFELDGRSEEEVEKDKTPTSSDKASPNSPTDSPSQSVNSSSSSVKQLPKIDEEN</sequence>
<dbReference type="InterPro" id="IPR023174">
    <property type="entry name" value="PDEase_CS"/>
</dbReference>
<reference evidence="11 12" key="1">
    <citation type="journal article" date="2011" name="Genome Res.">
        <title>Phylogeny-wide analysis of social amoeba genomes highlights ancient origins for complex intercellular communication.</title>
        <authorList>
            <person name="Heidel A.J."/>
            <person name="Lawal H.M."/>
            <person name="Felder M."/>
            <person name="Schilde C."/>
            <person name="Helps N.R."/>
            <person name="Tunggal B."/>
            <person name="Rivero F."/>
            <person name="John U."/>
            <person name="Schleicher M."/>
            <person name="Eichinger L."/>
            <person name="Platzer M."/>
            <person name="Noegel A.A."/>
            <person name="Schaap P."/>
            <person name="Gloeckner G."/>
        </authorList>
    </citation>
    <scope>NUCLEOTIDE SEQUENCE [LARGE SCALE GENOMIC DNA]</scope>
    <source>
        <strain evidence="12">ATCC 26659 / Pp 5 / PN500</strain>
    </source>
</reference>
<accession>D3B3H3</accession>
<dbReference type="Gene3D" id="3.40.50.2300">
    <property type="match status" value="1"/>
</dbReference>
<dbReference type="PROSITE" id="PS51845">
    <property type="entry name" value="PDEASE_I_2"/>
    <property type="match status" value="1"/>
</dbReference>
<feature type="compositionally biased region" description="Low complexity" evidence="8">
    <location>
        <begin position="91"/>
        <end position="153"/>
    </location>
</feature>
<feature type="region of interest" description="Disordered" evidence="8">
    <location>
        <begin position="616"/>
        <end position="665"/>
    </location>
</feature>
<dbReference type="GO" id="GO:0046872">
    <property type="term" value="F:metal ion binding"/>
    <property type="evidence" value="ECO:0007669"/>
    <property type="project" value="UniProtKB-KW"/>
</dbReference>
<dbReference type="SUPFAM" id="SSF52172">
    <property type="entry name" value="CheY-like"/>
    <property type="match status" value="1"/>
</dbReference>
<dbReference type="SUPFAM" id="SSF109604">
    <property type="entry name" value="HD-domain/PDEase-like"/>
    <property type="match status" value="1"/>
</dbReference>
<dbReference type="PROSITE" id="PS00126">
    <property type="entry name" value="PDEASE_I_1"/>
    <property type="match status" value="1"/>
</dbReference>
<evidence type="ECO:0000256" key="2">
    <source>
        <dbReference type="ARBA" id="ARBA00022801"/>
    </source>
</evidence>